<gene>
    <name evidence="1" type="ORF">AFUS01_LOCUS29031</name>
</gene>
<dbReference type="AlphaFoldDB" id="A0A8J2PCS6"/>
<proteinExistence type="predicted"/>
<comment type="caution">
    <text evidence="1">The sequence shown here is derived from an EMBL/GenBank/DDBJ whole genome shotgun (WGS) entry which is preliminary data.</text>
</comment>
<protein>
    <submittedName>
        <fullName evidence="1">Uncharacterized protein</fullName>
    </submittedName>
</protein>
<organism evidence="1 2">
    <name type="scientific">Allacma fusca</name>
    <dbReference type="NCBI Taxonomy" id="39272"/>
    <lineage>
        <taxon>Eukaryota</taxon>
        <taxon>Metazoa</taxon>
        <taxon>Ecdysozoa</taxon>
        <taxon>Arthropoda</taxon>
        <taxon>Hexapoda</taxon>
        <taxon>Collembola</taxon>
        <taxon>Symphypleona</taxon>
        <taxon>Sminthuridae</taxon>
        <taxon>Allacma</taxon>
    </lineage>
</organism>
<dbReference type="EMBL" id="CAJVCH010423119">
    <property type="protein sequence ID" value="CAG7818532.1"/>
    <property type="molecule type" value="Genomic_DNA"/>
</dbReference>
<evidence type="ECO:0000313" key="1">
    <source>
        <dbReference type="EMBL" id="CAG7818532.1"/>
    </source>
</evidence>
<dbReference type="Proteomes" id="UP000708208">
    <property type="component" value="Unassembled WGS sequence"/>
</dbReference>
<accession>A0A8J2PCS6</accession>
<sequence>TYRWKYLDHYNTIVRQIDIDIKF</sequence>
<feature type="non-terminal residue" evidence="1">
    <location>
        <position position="1"/>
    </location>
</feature>
<reference evidence="1" key="1">
    <citation type="submission" date="2021-06" db="EMBL/GenBank/DDBJ databases">
        <authorList>
            <person name="Hodson N. C."/>
            <person name="Mongue J. A."/>
            <person name="Jaron S. K."/>
        </authorList>
    </citation>
    <scope>NUCLEOTIDE SEQUENCE</scope>
</reference>
<evidence type="ECO:0000313" key="2">
    <source>
        <dbReference type="Proteomes" id="UP000708208"/>
    </source>
</evidence>
<name>A0A8J2PCS6_9HEXA</name>
<keyword evidence="2" id="KW-1185">Reference proteome</keyword>